<dbReference type="PANTHER" id="PTHR11360:SF305">
    <property type="entry name" value="MAJOR FACILITATOR SUPERFAMILY (MFS) PROFILE DOMAIN-CONTAINING PROTEIN"/>
    <property type="match status" value="1"/>
</dbReference>
<accession>A0A2H3H9V4</accession>
<dbReference type="EMBL" id="MABQ02000004">
    <property type="protein sequence ID" value="PCD38716.1"/>
    <property type="molecule type" value="Genomic_DNA"/>
</dbReference>
<evidence type="ECO:0000313" key="7">
    <source>
        <dbReference type="EMBL" id="PCD38716.1"/>
    </source>
</evidence>
<evidence type="ECO:0000313" key="8">
    <source>
        <dbReference type="Proteomes" id="UP000219602"/>
    </source>
</evidence>
<dbReference type="AlphaFoldDB" id="A0A2H3H9V4"/>
<dbReference type="InterPro" id="IPR036259">
    <property type="entry name" value="MFS_trans_sf"/>
</dbReference>
<reference evidence="7 8" key="2">
    <citation type="journal article" date="2017" name="Sci. Rep.">
        <title>A mobile pathogenicity chromosome in Fusarium oxysporum for infection of multiple cucurbit species.</title>
        <authorList>
            <person name="van Dam P."/>
            <person name="Fokkens L."/>
            <person name="Ayukawa Y."/>
            <person name="van der Gragt M."/>
            <person name="Ter Horst A."/>
            <person name="Brankovics B."/>
            <person name="Houterman P.M."/>
            <person name="Arie T."/>
            <person name="Rep M."/>
        </authorList>
    </citation>
    <scope>NUCLEOTIDE SEQUENCE [LARGE SCALE GENOMIC DNA]</scope>
    <source>
        <strain evidence="7 8">Forc016</strain>
    </source>
</reference>
<dbReference type="Gene3D" id="1.20.1250.20">
    <property type="entry name" value="MFS general substrate transporter like domains"/>
    <property type="match status" value="2"/>
</dbReference>
<evidence type="ECO:0000256" key="4">
    <source>
        <dbReference type="SAM" id="MobiDB-lite"/>
    </source>
</evidence>
<evidence type="ECO:0000256" key="5">
    <source>
        <dbReference type="SAM" id="Phobius"/>
    </source>
</evidence>
<dbReference type="PROSITE" id="PS50850">
    <property type="entry name" value="MFS"/>
    <property type="match status" value="1"/>
</dbReference>
<dbReference type="GO" id="GO:0022857">
    <property type="term" value="F:transmembrane transporter activity"/>
    <property type="evidence" value="ECO:0007669"/>
    <property type="project" value="InterPro"/>
</dbReference>
<feature type="transmembrane region" description="Helical" evidence="5">
    <location>
        <begin position="387"/>
        <end position="407"/>
    </location>
</feature>
<comment type="caution">
    <text evidence="7">The sequence shown here is derived from an EMBL/GenBank/DDBJ whole genome shotgun (WGS) entry which is preliminary data.</text>
</comment>
<feature type="domain" description="Major facilitator superfamily (MFS) profile" evidence="6">
    <location>
        <begin position="263"/>
        <end position="457"/>
    </location>
</feature>
<dbReference type="SUPFAM" id="SSF103473">
    <property type="entry name" value="MFS general substrate transporter"/>
    <property type="match status" value="1"/>
</dbReference>
<gene>
    <name evidence="7" type="ORF">AU210_007181</name>
</gene>
<dbReference type="InterPro" id="IPR011701">
    <property type="entry name" value="MFS"/>
</dbReference>
<organism evidence="7 8">
    <name type="scientific">Fusarium oxysporum f. sp. radicis-cucumerinum</name>
    <dbReference type="NCBI Taxonomy" id="327505"/>
    <lineage>
        <taxon>Eukaryota</taxon>
        <taxon>Fungi</taxon>
        <taxon>Dikarya</taxon>
        <taxon>Ascomycota</taxon>
        <taxon>Pezizomycotina</taxon>
        <taxon>Sordariomycetes</taxon>
        <taxon>Hypocreomycetidae</taxon>
        <taxon>Hypocreales</taxon>
        <taxon>Nectriaceae</taxon>
        <taxon>Fusarium</taxon>
        <taxon>Fusarium oxysporum species complex</taxon>
    </lineage>
</organism>
<dbReference type="Proteomes" id="UP000219602">
    <property type="component" value="Chromosome 5"/>
</dbReference>
<feature type="transmembrane region" description="Helical" evidence="5">
    <location>
        <begin position="99"/>
        <end position="120"/>
    </location>
</feature>
<proteinExistence type="inferred from homology"/>
<keyword evidence="5" id="KW-1133">Transmembrane helix</keyword>
<feature type="transmembrane region" description="Helical" evidence="5">
    <location>
        <begin position="263"/>
        <end position="285"/>
    </location>
</feature>
<feature type="transmembrane region" description="Helical" evidence="5">
    <location>
        <begin position="297"/>
        <end position="317"/>
    </location>
</feature>
<protein>
    <recommendedName>
        <fullName evidence="6">Major facilitator superfamily (MFS) profile domain-containing protein</fullName>
    </recommendedName>
</protein>
<feature type="transmembrane region" description="Helical" evidence="5">
    <location>
        <begin position="329"/>
        <end position="348"/>
    </location>
</feature>
<dbReference type="PANTHER" id="PTHR11360">
    <property type="entry name" value="MONOCARBOXYLATE TRANSPORTER"/>
    <property type="match status" value="1"/>
</dbReference>
<feature type="transmembrane region" description="Helical" evidence="5">
    <location>
        <begin position="132"/>
        <end position="152"/>
    </location>
</feature>
<feature type="transmembrane region" description="Helical" evidence="5">
    <location>
        <begin position="191"/>
        <end position="210"/>
    </location>
</feature>
<dbReference type="InterPro" id="IPR050327">
    <property type="entry name" value="Proton-linked_MCT"/>
</dbReference>
<keyword evidence="3" id="KW-0325">Glycoprotein</keyword>
<dbReference type="Pfam" id="PF07690">
    <property type="entry name" value="MFS_1"/>
    <property type="match status" value="1"/>
</dbReference>
<feature type="transmembrane region" description="Helical" evidence="5">
    <location>
        <begin position="354"/>
        <end position="380"/>
    </location>
</feature>
<evidence type="ECO:0000256" key="1">
    <source>
        <dbReference type="ARBA" id="ARBA00004141"/>
    </source>
</evidence>
<feature type="transmembrane region" description="Helical" evidence="5">
    <location>
        <begin position="158"/>
        <end position="179"/>
    </location>
</feature>
<feature type="transmembrane region" description="Helical" evidence="5">
    <location>
        <begin position="62"/>
        <end position="79"/>
    </location>
</feature>
<keyword evidence="5" id="KW-0472">Membrane</keyword>
<reference evidence="7 8" key="1">
    <citation type="journal article" date="2016" name="Environ. Microbiol.">
        <title>Effector profiles distinguish formae speciales of Fusarium oxysporum.</title>
        <authorList>
            <person name="van Dam P."/>
            <person name="Fokkens L."/>
            <person name="Schmidt S.M."/>
            <person name="Linmans J.H."/>
            <person name="Kistler H.C."/>
            <person name="Ma L.J."/>
            <person name="Rep M."/>
        </authorList>
    </citation>
    <scope>NUCLEOTIDE SEQUENCE [LARGE SCALE GENOMIC DNA]</scope>
    <source>
        <strain evidence="7 8">Forc016</strain>
    </source>
</reference>
<feature type="transmembrane region" description="Helical" evidence="5">
    <location>
        <begin position="427"/>
        <end position="447"/>
    </location>
</feature>
<feature type="region of interest" description="Disordered" evidence="4">
    <location>
        <begin position="1"/>
        <end position="55"/>
    </location>
</feature>
<evidence type="ECO:0000256" key="3">
    <source>
        <dbReference type="ARBA" id="ARBA00023180"/>
    </source>
</evidence>
<keyword evidence="5" id="KW-0812">Transmembrane</keyword>
<dbReference type="GO" id="GO:0016020">
    <property type="term" value="C:membrane"/>
    <property type="evidence" value="ECO:0007669"/>
    <property type="project" value="UniProtKB-SubCell"/>
</dbReference>
<dbReference type="InterPro" id="IPR020846">
    <property type="entry name" value="MFS_dom"/>
</dbReference>
<comment type="similarity">
    <text evidence="2">Belongs to the major facilitator superfamily. Monocarboxylate porter (TC 2.A.1.13) family.</text>
</comment>
<sequence>MESHKSDSAAVGPPPSPNSRSHNCSPPETDGRARSVRNSTTSDDESHLSETQSIDLTPPDGGYGWVAVAGGSIVSWWMIGVPYSWGVIQSALIDQGVSSPAVLSFVGSLAACLLAVLAIVNSKIMRSLGSQGTGMLGMSLMGVANLITSFTFTNIGALFAASGVIMGIGISLSFAPISVISSQYFSSKRGLANGIVFAAGGLGGAAISYGLDALIQQVGIGWALRTVAMLTLATGVPAAYLVKERIPYKRTGLVDRKLFKSPTFIAIFLVGAIATFPLFVPPFFIPLYAKSIGLSSNIGAGLVAGFNFASALGRIVCGLLCDRIGAINVLFLSLVLTGLSNLVIWPFSTTLAPLVPFVILNGMANGGFFSTMPTVIGSVFGPSKVSIAMGMSVTGWAGGYLMGSPIAGYLLDSYGGAESGFKAYRPAMYYAGSLALAAAGIVAMVRLHMNKSFLAKL</sequence>
<comment type="subcellular location">
    <subcellularLocation>
        <location evidence="1">Membrane</location>
        <topology evidence="1">Multi-pass membrane protein</topology>
    </subcellularLocation>
</comment>
<evidence type="ECO:0000259" key="6">
    <source>
        <dbReference type="PROSITE" id="PS50850"/>
    </source>
</evidence>
<feature type="transmembrane region" description="Helical" evidence="5">
    <location>
        <begin position="222"/>
        <end position="242"/>
    </location>
</feature>
<name>A0A2H3H9V4_FUSOX</name>
<evidence type="ECO:0000256" key="2">
    <source>
        <dbReference type="ARBA" id="ARBA00006727"/>
    </source>
</evidence>